<evidence type="ECO:0000313" key="4">
    <source>
        <dbReference type="Proteomes" id="UP000636479"/>
    </source>
</evidence>
<dbReference type="InterPro" id="IPR000300">
    <property type="entry name" value="IPPc"/>
</dbReference>
<dbReference type="Pfam" id="PF22669">
    <property type="entry name" value="Exo_endo_phos2"/>
    <property type="match status" value="3"/>
</dbReference>
<comment type="caution">
    <text evidence="3">The sequence shown here is derived from an EMBL/GenBank/DDBJ whole genome shotgun (WGS) entry which is preliminary data.</text>
</comment>
<feature type="region of interest" description="Disordered" evidence="1">
    <location>
        <begin position="509"/>
        <end position="541"/>
    </location>
</feature>
<sequence length="1060" mass="119423">MTSPAIAGQTRHPNVLARLQALFPTSPNPSSPTLAHNLKIRMVTWNMHDSLPKGDLTELLGRIPPYRPQVFESQMPQFLMEDQHPYHLVVVAGQECPSLLEITQGIPMGFGAGFKLIDRDSDRDSSRYSSDAREAFPHDGLGWTAMIENWLCHGKRQATNTQTTTSDRQGPYQLLVKERLMGLYLAIFVHRDLRPFVSGTSRSVVTTGLMGGRVGNKGGVGISLNIDGTTLLFINAHLAGGQVDHLSFSVLNLHLAHEGKVQHRLADFAKIQTGLQVDDFLSPEDPRVMAEDLADKFDYAFLLGDLNFRLDISRLHADWLISRQDYAQALTFDQLRNLMQRGEFAGWNEEPIQFPPTFKYDVLRTLKHRRRPSKHDQWRNTRESARQLTEVNERGDEEGRDSDDVDAASVSSSTWNSMHSRPGTEPDDDYFHPSPSSHAVSSLSSPGSRVSLSQKAKTKWLAMTSPSAPHSPTTWFKKKPFPSSSPVIVTAEHKQARRRRSLDTAVLPPSLKRLSSTSSSIQSDQVDQRHDDKGLYDTSHKQRVPSWCDRVMWKTSISPPDEDETFDAYSSRHRNRVGQLFANALRPLSNRTRRGSSDLSLDHSSSPTSPNAEPTASFSRLVESQGHLSPTRSEGILDRNGRIERQIATAADGIFPNLKRANSLSHNQSPPLAVRPRRATLADETAAPSLQSRVVTPSRWRFLPSFLGYHHIAQSVSSSQEPAPLTDVMPPPPRPFRRGDVVCLNYNTLDDRQMRKLEGRSLLTSSMQGFNKYYPPDFFDNIEKHSSLNSYRGKHALGDRARKLDQGILITRFELPFNIWCGTCNNHIGMGVRYNAEKKKIGNYYSTPIFSFRCKCHLCDGWFEIQTDPKNTRYVVVSGARQKEENWSPEENGGFCCPRNAQASDPLTSLEKTTDTQKGLIQVHDRLESLQEASDIYNADPFALSSRVRKHFREEKKIEQANKQADDGIRGRYGLPETLTLIADDDAAVKTAQEKWAHARRELDVSTSRSLTGVTRTRKQPSTVANLKARILGNTARIQIRQRVEQQVHVQRADNERKEQ</sequence>
<accession>A0A8H6T6V0</accession>
<dbReference type="RefSeq" id="XP_037224266.1">
    <property type="nucleotide sequence ID" value="XM_037359171.1"/>
</dbReference>
<dbReference type="OrthoDB" id="405996at2759"/>
<feature type="compositionally biased region" description="Low complexity" evidence="1">
    <location>
        <begin position="433"/>
        <end position="453"/>
    </location>
</feature>
<proteinExistence type="predicted"/>
<feature type="compositionally biased region" description="Basic and acidic residues" evidence="1">
    <location>
        <begin position="526"/>
        <end position="540"/>
    </location>
</feature>
<dbReference type="InterPro" id="IPR007590">
    <property type="entry name" value="Saf4/Yju2"/>
</dbReference>
<dbReference type="AlphaFoldDB" id="A0A8H6T6V0"/>
<feature type="compositionally biased region" description="Low complexity" evidence="1">
    <location>
        <begin position="597"/>
        <end position="610"/>
    </location>
</feature>
<dbReference type="PANTHER" id="PTHR11200:SF275">
    <property type="entry name" value="LD06095P"/>
    <property type="match status" value="1"/>
</dbReference>
<feature type="compositionally biased region" description="Acidic residues" evidence="1">
    <location>
        <begin position="395"/>
        <end position="406"/>
    </location>
</feature>
<protein>
    <submittedName>
        <fullName evidence="3">Inositol polyphosphate phosphatase</fullName>
    </submittedName>
</protein>
<feature type="compositionally biased region" description="Low complexity" evidence="1">
    <location>
        <begin position="510"/>
        <end position="523"/>
    </location>
</feature>
<dbReference type="Pfam" id="PF04502">
    <property type="entry name" value="Saf4_Yju2"/>
    <property type="match status" value="1"/>
</dbReference>
<feature type="compositionally biased region" description="Basic and acidic residues" evidence="1">
    <location>
        <begin position="374"/>
        <end position="385"/>
    </location>
</feature>
<feature type="region of interest" description="Disordered" evidence="1">
    <location>
        <begin position="371"/>
        <end position="457"/>
    </location>
</feature>
<evidence type="ECO:0000259" key="2">
    <source>
        <dbReference type="SMART" id="SM00128"/>
    </source>
</evidence>
<dbReference type="SMART" id="SM00128">
    <property type="entry name" value="IPPc"/>
    <property type="match status" value="1"/>
</dbReference>
<evidence type="ECO:0000256" key="1">
    <source>
        <dbReference type="SAM" id="MobiDB-lite"/>
    </source>
</evidence>
<evidence type="ECO:0000313" key="3">
    <source>
        <dbReference type="EMBL" id="KAF7312158.1"/>
    </source>
</evidence>
<name>A0A8H6T6V0_9AGAR</name>
<dbReference type="PANTHER" id="PTHR11200">
    <property type="entry name" value="INOSITOL 5-PHOSPHATASE"/>
    <property type="match status" value="1"/>
</dbReference>
<dbReference type="Proteomes" id="UP000636479">
    <property type="component" value="Unassembled WGS sequence"/>
</dbReference>
<keyword evidence="4" id="KW-1185">Reference proteome</keyword>
<reference evidence="3" key="1">
    <citation type="submission" date="2020-05" db="EMBL/GenBank/DDBJ databases">
        <title>Mycena genomes resolve the evolution of fungal bioluminescence.</title>
        <authorList>
            <person name="Tsai I.J."/>
        </authorList>
    </citation>
    <scope>NUCLEOTIDE SEQUENCE</scope>
    <source>
        <strain evidence="3">171206Taipei</strain>
    </source>
</reference>
<dbReference type="GeneID" id="59341687"/>
<dbReference type="GO" id="GO:0000398">
    <property type="term" value="P:mRNA splicing, via spliceosome"/>
    <property type="evidence" value="ECO:0007669"/>
    <property type="project" value="InterPro"/>
</dbReference>
<dbReference type="SUPFAM" id="SSF56219">
    <property type="entry name" value="DNase I-like"/>
    <property type="match status" value="1"/>
</dbReference>
<organism evidence="3 4">
    <name type="scientific">Mycena indigotica</name>
    <dbReference type="NCBI Taxonomy" id="2126181"/>
    <lineage>
        <taxon>Eukaryota</taxon>
        <taxon>Fungi</taxon>
        <taxon>Dikarya</taxon>
        <taxon>Basidiomycota</taxon>
        <taxon>Agaricomycotina</taxon>
        <taxon>Agaricomycetes</taxon>
        <taxon>Agaricomycetidae</taxon>
        <taxon>Agaricales</taxon>
        <taxon>Marasmiineae</taxon>
        <taxon>Mycenaceae</taxon>
        <taxon>Mycena</taxon>
    </lineage>
</organism>
<dbReference type="InterPro" id="IPR036691">
    <property type="entry name" value="Endo/exonu/phosph_ase_sf"/>
</dbReference>
<feature type="region of interest" description="Disordered" evidence="1">
    <location>
        <begin position="583"/>
        <end position="640"/>
    </location>
</feature>
<dbReference type="InterPro" id="IPR046985">
    <property type="entry name" value="IP5"/>
</dbReference>
<dbReference type="GO" id="GO:0046856">
    <property type="term" value="P:phosphatidylinositol dephosphorylation"/>
    <property type="evidence" value="ECO:0007669"/>
    <property type="project" value="InterPro"/>
</dbReference>
<dbReference type="GO" id="GO:0004439">
    <property type="term" value="F:phosphatidylinositol-4,5-bisphosphate 5-phosphatase activity"/>
    <property type="evidence" value="ECO:0007669"/>
    <property type="project" value="TreeGrafter"/>
</dbReference>
<gene>
    <name evidence="3" type="ORF">MIND_00228500</name>
</gene>
<dbReference type="Gene3D" id="3.60.10.10">
    <property type="entry name" value="Endonuclease/exonuclease/phosphatase"/>
    <property type="match status" value="2"/>
</dbReference>
<dbReference type="EMBL" id="JACAZF010000002">
    <property type="protein sequence ID" value="KAF7312158.1"/>
    <property type="molecule type" value="Genomic_DNA"/>
</dbReference>
<feature type="domain" description="Inositol polyphosphate-related phosphatase" evidence="2">
    <location>
        <begin position="36"/>
        <end position="411"/>
    </location>
</feature>